<protein>
    <recommendedName>
        <fullName evidence="4">Transposase</fullName>
    </recommendedName>
</protein>
<comment type="caution">
    <text evidence="2">The sequence shown here is derived from an EMBL/GenBank/DDBJ whole genome shotgun (WGS) entry which is preliminary data.</text>
</comment>
<evidence type="ECO:0000313" key="2">
    <source>
        <dbReference type="EMBL" id="GAA0502599.1"/>
    </source>
</evidence>
<keyword evidence="1" id="KW-0175">Coiled coil</keyword>
<dbReference type="InterPro" id="IPR002514">
    <property type="entry name" value="Transposase_8"/>
</dbReference>
<dbReference type="Gene3D" id="1.10.10.10">
    <property type="entry name" value="Winged helix-like DNA-binding domain superfamily/Winged helix DNA-binding domain"/>
    <property type="match status" value="1"/>
</dbReference>
<sequence>MGKQRKTWSTDVKEAIVLSVLRGELGVAEAARQHGANESLIHSWKTQFLEAGRARLSGDRPDQGMTTLERENDRLKRIVAEKELELDIARKVRRL</sequence>
<keyword evidence="3" id="KW-1185">Reference proteome</keyword>
<dbReference type="RefSeq" id="WP_343756264.1">
    <property type="nucleotide sequence ID" value="NZ_BAAADB010000004.1"/>
</dbReference>
<evidence type="ECO:0000256" key="1">
    <source>
        <dbReference type="SAM" id="Coils"/>
    </source>
</evidence>
<dbReference type="Proteomes" id="UP001500191">
    <property type="component" value="Unassembled WGS sequence"/>
</dbReference>
<proteinExistence type="predicted"/>
<name>A0ABP3LK79_9DEIO</name>
<evidence type="ECO:0000313" key="3">
    <source>
        <dbReference type="Proteomes" id="UP001500191"/>
    </source>
</evidence>
<dbReference type="Pfam" id="PF01527">
    <property type="entry name" value="HTH_Tnp_1"/>
    <property type="match status" value="1"/>
</dbReference>
<evidence type="ECO:0008006" key="4">
    <source>
        <dbReference type="Google" id="ProtNLM"/>
    </source>
</evidence>
<accession>A0ABP3LK79</accession>
<feature type="coiled-coil region" evidence="1">
    <location>
        <begin position="65"/>
        <end position="92"/>
    </location>
</feature>
<dbReference type="SUPFAM" id="SSF48295">
    <property type="entry name" value="TrpR-like"/>
    <property type="match status" value="1"/>
</dbReference>
<dbReference type="InterPro" id="IPR036388">
    <property type="entry name" value="WH-like_DNA-bd_sf"/>
</dbReference>
<reference evidence="3" key="1">
    <citation type="journal article" date="2019" name="Int. J. Syst. Evol. Microbiol.">
        <title>The Global Catalogue of Microorganisms (GCM) 10K type strain sequencing project: providing services to taxonomists for standard genome sequencing and annotation.</title>
        <authorList>
            <consortium name="The Broad Institute Genomics Platform"/>
            <consortium name="The Broad Institute Genome Sequencing Center for Infectious Disease"/>
            <person name="Wu L."/>
            <person name="Ma J."/>
        </authorList>
    </citation>
    <scope>NUCLEOTIDE SEQUENCE [LARGE SCALE GENOMIC DNA]</scope>
    <source>
        <strain evidence="3">JCM 14368</strain>
    </source>
</reference>
<dbReference type="InterPro" id="IPR010921">
    <property type="entry name" value="Trp_repressor/repl_initiator"/>
</dbReference>
<gene>
    <name evidence="2" type="ORF">GCM10008937_07840</name>
</gene>
<dbReference type="EMBL" id="BAAADB010000004">
    <property type="protein sequence ID" value="GAA0502599.1"/>
    <property type="molecule type" value="Genomic_DNA"/>
</dbReference>
<organism evidence="2 3">
    <name type="scientific">Deinococcus depolymerans</name>
    <dbReference type="NCBI Taxonomy" id="392408"/>
    <lineage>
        <taxon>Bacteria</taxon>
        <taxon>Thermotogati</taxon>
        <taxon>Deinococcota</taxon>
        <taxon>Deinococci</taxon>
        <taxon>Deinococcales</taxon>
        <taxon>Deinococcaceae</taxon>
        <taxon>Deinococcus</taxon>
    </lineage>
</organism>